<evidence type="ECO:0000313" key="2">
    <source>
        <dbReference type="EMBL" id="MDQ0998927.1"/>
    </source>
</evidence>
<comment type="caution">
    <text evidence="2">The sequence shown here is derived from an EMBL/GenBank/DDBJ whole genome shotgun (WGS) entry which is preliminary data.</text>
</comment>
<keyword evidence="1" id="KW-1133">Transmembrane helix</keyword>
<evidence type="ECO:0000256" key="1">
    <source>
        <dbReference type="SAM" id="Phobius"/>
    </source>
</evidence>
<sequence length="213" mass="23724">MRVSTPSLQTQFLQQAERQLLIYSLMMRYAFLILPAAIAWACVSNANAQTFSVCHGYGCTFKTSVTLSPADRGRIASIMKSGGKSAQAERAAVRRAVQIFERRSAQIIGIRDRPKMDFGQGRERGQMHCVDEAANTGGFLSYLQRAGLLRHHTVGNRDSRGSFLDGRYPHFTAVLRDRSGTSWAVDSWYEPAGGAPDVMRLSEWKERGYGGQR</sequence>
<protein>
    <submittedName>
        <fullName evidence="2">Uncharacterized protein</fullName>
    </submittedName>
</protein>
<evidence type="ECO:0000313" key="3">
    <source>
        <dbReference type="Proteomes" id="UP001237780"/>
    </source>
</evidence>
<name>A0ABU0SDS7_9HYPH</name>
<organism evidence="2 3">
    <name type="scientific">Phyllobacterium ifriqiyense</name>
    <dbReference type="NCBI Taxonomy" id="314238"/>
    <lineage>
        <taxon>Bacteria</taxon>
        <taxon>Pseudomonadati</taxon>
        <taxon>Pseudomonadota</taxon>
        <taxon>Alphaproteobacteria</taxon>
        <taxon>Hyphomicrobiales</taxon>
        <taxon>Phyllobacteriaceae</taxon>
        <taxon>Phyllobacterium</taxon>
    </lineage>
</organism>
<dbReference type="Proteomes" id="UP001237780">
    <property type="component" value="Unassembled WGS sequence"/>
</dbReference>
<proteinExistence type="predicted"/>
<accession>A0ABU0SDS7</accession>
<dbReference type="EMBL" id="JAUSZT010000003">
    <property type="protein sequence ID" value="MDQ0998927.1"/>
    <property type="molecule type" value="Genomic_DNA"/>
</dbReference>
<keyword evidence="3" id="KW-1185">Reference proteome</keyword>
<feature type="transmembrane region" description="Helical" evidence="1">
    <location>
        <begin position="20"/>
        <end position="41"/>
    </location>
</feature>
<keyword evidence="1" id="KW-0472">Membrane</keyword>
<reference evidence="2 3" key="1">
    <citation type="submission" date="2023-07" db="EMBL/GenBank/DDBJ databases">
        <title>Comparative genomics of wheat-associated soil bacteria to identify genetic determinants of phenazine resistance.</title>
        <authorList>
            <person name="Mouncey N."/>
        </authorList>
    </citation>
    <scope>NUCLEOTIDE SEQUENCE [LARGE SCALE GENOMIC DNA]</scope>
    <source>
        <strain evidence="2 3">W4I11</strain>
    </source>
</reference>
<keyword evidence="1" id="KW-0812">Transmembrane</keyword>
<gene>
    <name evidence="2" type="ORF">QFZ34_004109</name>
</gene>